<dbReference type="PROSITE" id="PS50970">
    <property type="entry name" value="HCY"/>
    <property type="match status" value="1"/>
</dbReference>
<dbReference type="Proteomes" id="UP000317093">
    <property type="component" value="Chromosome"/>
</dbReference>
<evidence type="ECO:0000256" key="7">
    <source>
        <dbReference type="PROSITE-ProRule" id="PRU00333"/>
    </source>
</evidence>
<evidence type="ECO:0000256" key="5">
    <source>
        <dbReference type="ARBA" id="ARBA00076752"/>
    </source>
</evidence>
<dbReference type="PIRSF" id="PIRSF037505">
    <property type="entry name" value="Betaine_HMT"/>
    <property type="match status" value="1"/>
</dbReference>
<keyword evidence="2 7" id="KW-0808">Transferase</keyword>
<dbReference type="OrthoDB" id="9803687at2"/>
<keyword evidence="10" id="KW-1185">Reference proteome</keyword>
<dbReference type="InterPro" id="IPR017226">
    <property type="entry name" value="BHMT-like"/>
</dbReference>
<name>A0A518B028_9BACT</name>
<dbReference type="AlphaFoldDB" id="A0A518B028"/>
<dbReference type="GO" id="GO:0032259">
    <property type="term" value="P:methylation"/>
    <property type="evidence" value="ECO:0007669"/>
    <property type="project" value="UniProtKB-KW"/>
</dbReference>
<evidence type="ECO:0000256" key="6">
    <source>
        <dbReference type="PIRSR" id="PIRSR037505-2"/>
    </source>
</evidence>
<feature type="binding site" evidence="6 7">
    <location>
        <position position="298"/>
    </location>
    <ligand>
        <name>Zn(2+)</name>
        <dbReference type="ChEBI" id="CHEBI:29105"/>
    </ligand>
</feature>
<dbReference type="InterPro" id="IPR036589">
    <property type="entry name" value="HCY_dom_sf"/>
</dbReference>
<gene>
    <name evidence="9" type="primary">mmuM</name>
    <name evidence="9" type="ORF">Pan216_11720</name>
</gene>
<evidence type="ECO:0000259" key="8">
    <source>
        <dbReference type="PROSITE" id="PS50970"/>
    </source>
</evidence>
<keyword evidence="3 6" id="KW-0479">Metal-binding</keyword>
<dbReference type="GO" id="GO:0008270">
    <property type="term" value="F:zinc ion binding"/>
    <property type="evidence" value="ECO:0007669"/>
    <property type="project" value="InterPro"/>
</dbReference>
<reference evidence="9 10" key="1">
    <citation type="submission" date="2019-02" db="EMBL/GenBank/DDBJ databases">
        <title>Deep-cultivation of Planctomycetes and their phenomic and genomic characterization uncovers novel biology.</title>
        <authorList>
            <person name="Wiegand S."/>
            <person name="Jogler M."/>
            <person name="Boedeker C."/>
            <person name="Pinto D."/>
            <person name="Vollmers J."/>
            <person name="Rivas-Marin E."/>
            <person name="Kohn T."/>
            <person name="Peeters S.H."/>
            <person name="Heuer A."/>
            <person name="Rast P."/>
            <person name="Oberbeckmann S."/>
            <person name="Bunk B."/>
            <person name="Jeske O."/>
            <person name="Meyerdierks A."/>
            <person name="Storesund J.E."/>
            <person name="Kallscheuer N."/>
            <person name="Luecker S."/>
            <person name="Lage O.M."/>
            <person name="Pohl T."/>
            <person name="Merkel B.J."/>
            <person name="Hornburger P."/>
            <person name="Mueller R.-W."/>
            <person name="Bruemmer F."/>
            <person name="Labrenz M."/>
            <person name="Spormann A.M."/>
            <person name="Op den Camp H."/>
            <person name="Overmann J."/>
            <person name="Amann R."/>
            <person name="Jetten M.S.M."/>
            <person name="Mascher T."/>
            <person name="Medema M.H."/>
            <person name="Devos D.P."/>
            <person name="Kaster A.-K."/>
            <person name="Ovreas L."/>
            <person name="Rohde M."/>
            <person name="Galperin M.Y."/>
            <person name="Jogler C."/>
        </authorList>
    </citation>
    <scope>NUCLEOTIDE SEQUENCE [LARGE SCALE GENOMIC DNA]</scope>
    <source>
        <strain evidence="9 10">Pan216</strain>
    </source>
</reference>
<evidence type="ECO:0000256" key="3">
    <source>
        <dbReference type="ARBA" id="ARBA00022723"/>
    </source>
</evidence>
<dbReference type="Pfam" id="PF02574">
    <property type="entry name" value="S-methyl_trans"/>
    <property type="match status" value="1"/>
</dbReference>
<feature type="binding site" evidence="6 7">
    <location>
        <position position="232"/>
    </location>
    <ligand>
        <name>Zn(2+)</name>
        <dbReference type="ChEBI" id="CHEBI:29105"/>
    </ligand>
</feature>
<dbReference type="GO" id="GO:0008898">
    <property type="term" value="F:S-adenosylmethionine-homocysteine S-methyltransferase activity"/>
    <property type="evidence" value="ECO:0007669"/>
    <property type="project" value="TreeGrafter"/>
</dbReference>
<evidence type="ECO:0000256" key="1">
    <source>
        <dbReference type="ARBA" id="ARBA00022603"/>
    </source>
</evidence>
<dbReference type="EMBL" id="CP036279">
    <property type="protein sequence ID" value="QDU60333.1"/>
    <property type="molecule type" value="Genomic_DNA"/>
</dbReference>
<dbReference type="InterPro" id="IPR003726">
    <property type="entry name" value="HCY_dom"/>
</dbReference>
<protein>
    <recommendedName>
        <fullName evidence="5">S-methylmethionine:homocysteine methyltransferase</fullName>
    </recommendedName>
</protein>
<dbReference type="SUPFAM" id="SSF82282">
    <property type="entry name" value="Homocysteine S-methyltransferase"/>
    <property type="match status" value="1"/>
</dbReference>
<feature type="binding site" evidence="6 7">
    <location>
        <position position="297"/>
    </location>
    <ligand>
        <name>Zn(2+)</name>
        <dbReference type="ChEBI" id="CHEBI:29105"/>
    </ligand>
</feature>
<evidence type="ECO:0000313" key="10">
    <source>
        <dbReference type="Proteomes" id="UP000317093"/>
    </source>
</evidence>
<dbReference type="PANTHER" id="PTHR46015">
    <property type="entry name" value="ZGC:172121"/>
    <property type="match status" value="1"/>
</dbReference>
<keyword evidence="4 6" id="KW-0862">Zinc</keyword>
<proteinExistence type="predicted"/>
<dbReference type="FunFam" id="3.20.20.330:FF:000002">
    <property type="entry name" value="Homocysteine S-methyltransferase"/>
    <property type="match status" value="1"/>
</dbReference>
<evidence type="ECO:0000313" key="9">
    <source>
        <dbReference type="EMBL" id="QDU60333.1"/>
    </source>
</evidence>
<dbReference type="Gene3D" id="3.20.20.330">
    <property type="entry name" value="Homocysteine-binding-like domain"/>
    <property type="match status" value="1"/>
</dbReference>
<evidence type="ECO:0000256" key="4">
    <source>
        <dbReference type="ARBA" id="ARBA00022833"/>
    </source>
</evidence>
<dbReference type="GO" id="GO:0033528">
    <property type="term" value="P:S-methylmethionine cycle"/>
    <property type="evidence" value="ECO:0007669"/>
    <property type="project" value="TreeGrafter"/>
</dbReference>
<sequence length="317" mass="34637">MSSHDLLTERLNEKGYLLLDGGLATELERRGFDVNDPLWSARVLLEEPHAIEALHFDYLQAGADCLITSSYQASFAGFAKRGLSREEAIAVMKRSYAVAFRGRAMHLIRSGIRGAECRPVIAASIGPYGATLHDGSEYRGDYGLSREELIDFHHERMEALAETDADLFACETIPSLLEAEALGELLAEVARPPAWVCFSCKDGRHLCHGEPIREAAALLDGVAAVVAIGVNCTAPRHLESLIGEIRAATEKPIVVYPNSGETWDAKRRCWVGTSDPGEFARAAERWFQAGARIIGGCCRTGPEHIAALHERLGRSKV</sequence>
<comment type="cofactor">
    <cofactor evidence="6">
        <name>Zn(2+)</name>
        <dbReference type="ChEBI" id="CHEBI:29105"/>
    </cofactor>
    <text evidence="6">Binds 1 zinc ion per subunit.</text>
</comment>
<dbReference type="InterPro" id="IPR051486">
    <property type="entry name" value="Hcy_S-methyltransferase"/>
</dbReference>
<organism evidence="9 10">
    <name type="scientific">Kolteria novifilia</name>
    <dbReference type="NCBI Taxonomy" id="2527975"/>
    <lineage>
        <taxon>Bacteria</taxon>
        <taxon>Pseudomonadati</taxon>
        <taxon>Planctomycetota</taxon>
        <taxon>Planctomycetia</taxon>
        <taxon>Kolteriales</taxon>
        <taxon>Kolteriaceae</taxon>
        <taxon>Kolteria</taxon>
    </lineage>
</organism>
<dbReference type="NCBIfam" id="NF007020">
    <property type="entry name" value="PRK09485.1"/>
    <property type="match status" value="1"/>
</dbReference>
<evidence type="ECO:0000256" key="2">
    <source>
        <dbReference type="ARBA" id="ARBA00022679"/>
    </source>
</evidence>
<feature type="domain" description="Hcy-binding" evidence="8">
    <location>
        <begin position="5"/>
        <end position="312"/>
    </location>
</feature>
<dbReference type="KEGG" id="knv:Pan216_11720"/>
<keyword evidence="1 7" id="KW-0489">Methyltransferase</keyword>
<dbReference type="GO" id="GO:0009086">
    <property type="term" value="P:methionine biosynthetic process"/>
    <property type="evidence" value="ECO:0007669"/>
    <property type="project" value="InterPro"/>
</dbReference>
<accession>A0A518B028</accession>
<dbReference type="PANTHER" id="PTHR46015:SF1">
    <property type="entry name" value="HOMOCYSTEINE S-METHYLTRANSFERASE-LIKE ISOFORM 1"/>
    <property type="match status" value="1"/>
</dbReference>